<dbReference type="CDD" id="cd06171">
    <property type="entry name" value="Sigma70_r4"/>
    <property type="match status" value="1"/>
</dbReference>
<sequence>MPFFSGNKSRSAEDMYKIIYNTYRHRVFSYISVKIQDKNDIRDIMQNVFVHLWQYRNSLGGSNTEKIIFKTCNQETANFFQKQKNRLKPQEYIDDTTDNSDTQIQLLQEKEQQLESVKQLIELLPNRTKEIFTMNKLEGISQKQIASQLNISTKAVEKQISKAMLFLKKNVQNS</sequence>
<feature type="domain" description="RNA polymerase sigma factor 70 region 4 type 2" evidence="5">
    <location>
        <begin position="115"/>
        <end position="166"/>
    </location>
</feature>
<comment type="similarity">
    <text evidence="1">Belongs to the sigma-70 factor family. ECF subfamily.</text>
</comment>
<dbReference type="RefSeq" id="WP_065392854.1">
    <property type="nucleotide sequence ID" value="NZ_MAYH01000001.1"/>
</dbReference>
<dbReference type="GO" id="GO:0003677">
    <property type="term" value="F:DNA binding"/>
    <property type="evidence" value="ECO:0007669"/>
    <property type="project" value="InterPro"/>
</dbReference>
<dbReference type="SUPFAM" id="SSF88946">
    <property type="entry name" value="Sigma2 domain of RNA polymerase sigma factors"/>
    <property type="match status" value="1"/>
</dbReference>
<evidence type="ECO:0000313" key="7">
    <source>
        <dbReference type="Proteomes" id="UP000092651"/>
    </source>
</evidence>
<evidence type="ECO:0000256" key="3">
    <source>
        <dbReference type="ARBA" id="ARBA00023082"/>
    </source>
</evidence>
<protein>
    <recommendedName>
        <fullName evidence="5">RNA polymerase sigma factor 70 region 4 type 2 domain-containing protein</fullName>
    </recommendedName>
</protein>
<dbReference type="NCBIfam" id="TIGR02937">
    <property type="entry name" value="sigma70-ECF"/>
    <property type="match status" value="1"/>
</dbReference>
<evidence type="ECO:0000256" key="1">
    <source>
        <dbReference type="ARBA" id="ARBA00010641"/>
    </source>
</evidence>
<organism evidence="6 7">
    <name type="scientific">Chryseobacterium artocarpi</name>
    <dbReference type="NCBI Taxonomy" id="1414727"/>
    <lineage>
        <taxon>Bacteria</taxon>
        <taxon>Pseudomonadati</taxon>
        <taxon>Bacteroidota</taxon>
        <taxon>Flavobacteriia</taxon>
        <taxon>Flavobacteriales</taxon>
        <taxon>Weeksellaceae</taxon>
        <taxon>Chryseobacterium group</taxon>
        <taxon>Chryseobacterium</taxon>
    </lineage>
</organism>
<dbReference type="GO" id="GO:0016987">
    <property type="term" value="F:sigma factor activity"/>
    <property type="evidence" value="ECO:0007669"/>
    <property type="project" value="UniProtKB-KW"/>
</dbReference>
<keyword evidence="2" id="KW-0805">Transcription regulation</keyword>
<keyword evidence="3" id="KW-0731">Sigma factor</keyword>
<dbReference type="Pfam" id="PF08281">
    <property type="entry name" value="Sigma70_r4_2"/>
    <property type="match status" value="1"/>
</dbReference>
<dbReference type="PANTHER" id="PTHR43133">
    <property type="entry name" value="RNA POLYMERASE ECF-TYPE SIGMA FACTO"/>
    <property type="match status" value="1"/>
</dbReference>
<name>A0A1B8ZZU7_9FLAO</name>
<dbReference type="SUPFAM" id="SSF88659">
    <property type="entry name" value="Sigma3 and sigma4 domains of RNA polymerase sigma factors"/>
    <property type="match status" value="1"/>
</dbReference>
<keyword evidence="4" id="KW-0804">Transcription</keyword>
<gene>
    <name evidence="6" type="ORF">BBI01_01160</name>
</gene>
<accession>A0A1B8ZZU7</accession>
<dbReference type="Gene3D" id="1.10.1740.10">
    <property type="match status" value="1"/>
</dbReference>
<dbReference type="PANTHER" id="PTHR43133:SF46">
    <property type="entry name" value="RNA POLYMERASE SIGMA-70 FACTOR ECF SUBFAMILY"/>
    <property type="match status" value="1"/>
</dbReference>
<dbReference type="InterPro" id="IPR013249">
    <property type="entry name" value="RNA_pol_sigma70_r4_t2"/>
</dbReference>
<evidence type="ECO:0000256" key="4">
    <source>
        <dbReference type="ARBA" id="ARBA00023163"/>
    </source>
</evidence>
<evidence type="ECO:0000259" key="5">
    <source>
        <dbReference type="Pfam" id="PF08281"/>
    </source>
</evidence>
<dbReference type="Proteomes" id="UP000092651">
    <property type="component" value="Unassembled WGS sequence"/>
</dbReference>
<dbReference type="InterPro" id="IPR013324">
    <property type="entry name" value="RNA_pol_sigma_r3/r4-like"/>
</dbReference>
<dbReference type="AlphaFoldDB" id="A0A1B8ZZU7"/>
<dbReference type="Gene3D" id="1.10.10.10">
    <property type="entry name" value="Winged helix-like DNA-binding domain superfamily/Winged helix DNA-binding domain"/>
    <property type="match status" value="1"/>
</dbReference>
<proteinExistence type="inferred from homology"/>
<reference evidence="6 7" key="1">
    <citation type="submission" date="2016-07" db="EMBL/GenBank/DDBJ databases">
        <authorList>
            <person name="Jeong J.-J."/>
            <person name="Kim D.W."/>
            <person name="Sang M.K."/>
            <person name="Choi I.-G."/>
            <person name="Kim K.D."/>
        </authorList>
    </citation>
    <scope>NUCLEOTIDE SEQUENCE [LARGE SCALE GENOMIC DNA]</scope>
    <source>
        <strain evidence="6 7">UTM-3</strain>
    </source>
</reference>
<dbReference type="GO" id="GO:0006352">
    <property type="term" value="P:DNA-templated transcription initiation"/>
    <property type="evidence" value="ECO:0007669"/>
    <property type="project" value="InterPro"/>
</dbReference>
<keyword evidence="7" id="KW-1185">Reference proteome</keyword>
<dbReference type="InterPro" id="IPR013325">
    <property type="entry name" value="RNA_pol_sigma_r2"/>
</dbReference>
<evidence type="ECO:0000313" key="6">
    <source>
        <dbReference type="EMBL" id="OCA77100.1"/>
    </source>
</evidence>
<comment type="caution">
    <text evidence="6">The sequence shown here is derived from an EMBL/GenBank/DDBJ whole genome shotgun (WGS) entry which is preliminary data.</text>
</comment>
<dbReference type="InterPro" id="IPR014284">
    <property type="entry name" value="RNA_pol_sigma-70_dom"/>
</dbReference>
<dbReference type="InterPro" id="IPR039425">
    <property type="entry name" value="RNA_pol_sigma-70-like"/>
</dbReference>
<dbReference type="InterPro" id="IPR036388">
    <property type="entry name" value="WH-like_DNA-bd_sf"/>
</dbReference>
<evidence type="ECO:0000256" key="2">
    <source>
        <dbReference type="ARBA" id="ARBA00023015"/>
    </source>
</evidence>
<dbReference type="OrthoDB" id="1100095at2"/>
<dbReference type="EMBL" id="MAYH01000001">
    <property type="protein sequence ID" value="OCA77100.1"/>
    <property type="molecule type" value="Genomic_DNA"/>
</dbReference>